<dbReference type="PANTHER" id="PTHR36302">
    <property type="entry name" value="BLR7088 PROTEIN"/>
    <property type="match status" value="1"/>
</dbReference>
<dbReference type="InterPro" id="IPR007410">
    <property type="entry name" value="LpqE-like"/>
</dbReference>
<evidence type="ECO:0000313" key="3">
    <source>
        <dbReference type="Proteomes" id="UP000294200"/>
    </source>
</evidence>
<feature type="chain" id="PRO_5020679881" evidence="1">
    <location>
        <begin position="23"/>
        <end position="149"/>
    </location>
</feature>
<comment type="caution">
    <text evidence="2">The sequence shown here is derived from an EMBL/GenBank/DDBJ whole genome shotgun (WGS) entry which is preliminary data.</text>
</comment>
<name>A0A4R0XC43_9BURK</name>
<keyword evidence="1" id="KW-0732">Signal</keyword>
<keyword evidence="3" id="KW-1185">Reference proteome</keyword>
<dbReference type="Proteomes" id="UP000294200">
    <property type="component" value="Unassembled WGS sequence"/>
</dbReference>
<proteinExistence type="predicted"/>
<dbReference type="EMBL" id="MWML01000181">
    <property type="protein sequence ID" value="TCG05250.1"/>
    <property type="molecule type" value="Genomic_DNA"/>
</dbReference>
<dbReference type="SUPFAM" id="SSF110087">
    <property type="entry name" value="DR1885-like metal-binding protein"/>
    <property type="match status" value="1"/>
</dbReference>
<dbReference type="Gene3D" id="2.60.40.1890">
    <property type="entry name" value="PCu(A)C copper chaperone"/>
    <property type="match status" value="1"/>
</dbReference>
<gene>
    <name evidence="2" type="ORF">BZM27_35025</name>
</gene>
<dbReference type="InterPro" id="IPR036182">
    <property type="entry name" value="PCuAC_sf"/>
</dbReference>
<reference evidence="2 3" key="1">
    <citation type="submission" date="2017-02" db="EMBL/GenBank/DDBJ databases">
        <title>Paraburkholderia sophoroidis sp. nov. and Paraburkholderia steynii sp. nov. rhizobial symbionts of the fynbos legume Hypocalyptus sophoroides.</title>
        <authorList>
            <person name="Steenkamp E.T."/>
            <person name="Beukes C.W."/>
            <person name="Van Zyl E."/>
            <person name="Avontuur J."/>
            <person name="Chan W.Y."/>
            <person name="Hassen A."/>
            <person name="Palmer M."/>
            <person name="Mthombeni L."/>
            <person name="Phalane F."/>
            <person name="Sereme K."/>
            <person name="Venter S.N."/>
        </authorList>
    </citation>
    <scope>NUCLEOTIDE SEQUENCE [LARGE SCALE GENOMIC DNA]</scope>
    <source>
        <strain evidence="2 3">HC1.1ba</strain>
    </source>
</reference>
<feature type="signal peptide" evidence="1">
    <location>
        <begin position="1"/>
        <end position="22"/>
    </location>
</feature>
<dbReference type="InterPro" id="IPR058248">
    <property type="entry name" value="Lxx211020-like"/>
</dbReference>
<organism evidence="2 3">
    <name type="scientific">Paraburkholderia steynii</name>
    <dbReference type="NCBI Taxonomy" id="1245441"/>
    <lineage>
        <taxon>Bacteria</taxon>
        <taxon>Pseudomonadati</taxon>
        <taxon>Pseudomonadota</taxon>
        <taxon>Betaproteobacteria</taxon>
        <taxon>Burkholderiales</taxon>
        <taxon>Burkholderiaceae</taxon>
        <taxon>Paraburkholderia</taxon>
    </lineage>
</organism>
<accession>A0A4R0XC43</accession>
<evidence type="ECO:0000256" key="1">
    <source>
        <dbReference type="SAM" id="SignalP"/>
    </source>
</evidence>
<sequence>MKRTFPILALLSLCVPVLSAQAASAQSVMVSDCWVRSMPGDVPSGANFMAMNMSDKAIDLTSVETDAFGMAMLHQTQTSGSTSKMVMVDKATVPAHGKLAFAPGGYHVMLEQPKAPLKVGSKIPLTFGFSDGEKLTTQCAVKPAGTTSK</sequence>
<protein>
    <submittedName>
        <fullName evidence="2">Copper transporter</fullName>
    </submittedName>
</protein>
<dbReference type="AlphaFoldDB" id="A0A4R0XC43"/>
<dbReference type="PANTHER" id="PTHR36302:SF1">
    <property type="entry name" value="COPPER CHAPERONE PCU(A)C"/>
    <property type="match status" value="1"/>
</dbReference>
<dbReference type="Pfam" id="PF04314">
    <property type="entry name" value="PCuAC"/>
    <property type="match status" value="1"/>
</dbReference>
<evidence type="ECO:0000313" key="2">
    <source>
        <dbReference type="EMBL" id="TCG05250.1"/>
    </source>
</evidence>